<evidence type="ECO:0000313" key="6">
    <source>
        <dbReference type="Proteomes" id="UP000600026"/>
    </source>
</evidence>
<gene>
    <name evidence="5" type="ORF">Sxan_49830</name>
</gene>
<feature type="region of interest" description="Disordered" evidence="1">
    <location>
        <begin position="1"/>
        <end position="26"/>
    </location>
</feature>
<evidence type="ECO:0000313" key="5">
    <source>
        <dbReference type="EMBL" id="GHI87619.1"/>
    </source>
</evidence>
<dbReference type="InterPro" id="IPR026004">
    <property type="entry name" value="Septum_form"/>
</dbReference>
<reference evidence="5" key="1">
    <citation type="submission" date="2020-09" db="EMBL/GenBank/DDBJ databases">
        <title>Whole genome shotgun sequence of Streptomyces xanthophaeus NBRC 12829.</title>
        <authorList>
            <person name="Komaki H."/>
            <person name="Tamura T."/>
        </authorList>
    </citation>
    <scope>NUCLEOTIDE SEQUENCE</scope>
    <source>
        <strain evidence="5">NBRC 12829</strain>
    </source>
</reference>
<protein>
    <submittedName>
        <fullName evidence="5">Membrane protein</fullName>
    </submittedName>
</protein>
<dbReference type="AlphaFoldDB" id="A0A919LKK0"/>
<sequence>MSTPPSPPSGPGYQWPPPSPPPAWGPPPGYGRPAALNGFALASLLVGLLCLPPLGIVFAVVALVQIARKRERGKALAIVGLVVSVLMTGVLGLAADRVGTAVRDRFDGAGGYGAADGELTPIEDLRTGDCFNVPGGHLMTDRPRTYAVDCAQDHHAEVTSAGSFDPGGLPGSDEAQREADEQCWRAQDAYAMDTWALPEGAETFSYAPTRETWSTGDRHLLCVIGTTQHEQRGSLRRDGGVLTQAQMSFLKAANEVEFALSRAPEEDPGDALAEHQAWARHVYGALSEEVRLLERDRGLPGLEKAADAQLKELGAARTAWMRASQARTGADFDRYWTMAEDATRATTEQALRGAYGLSTKIPWWLEEEPEDSYGGSGRGPSSEQA</sequence>
<feature type="transmembrane region" description="Helical" evidence="2">
    <location>
        <begin position="39"/>
        <end position="64"/>
    </location>
</feature>
<organism evidence="5 6">
    <name type="scientific">Streptomyces xanthophaeus</name>
    <dbReference type="NCBI Taxonomy" id="67385"/>
    <lineage>
        <taxon>Bacteria</taxon>
        <taxon>Bacillati</taxon>
        <taxon>Actinomycetota</taxon>
        <taxon>Actinomycetes</taxon>
        <taxon>Kitasatosporales</taxon>
        <taxon>Streptomycetaceae</taxon>
        <taxon>Streptomyces</taxon>
    </lineage>
</organism>
<feature type="domain" description="Septum formation-related" evidence="4">
    <location>
        <begin position="128"/>
        <end position="277"/>
    </location>
</feature>
<evidence type="ECO:0000256" key="2">
    <source>
        <dbReference type="SAM" id="Phobius"/>
    </source>
</evidence>
<proteinExistence type="predicted"/>
<keyword evidence="6" id="KW-1185">Reference proteome</keyword>
<evidence type="ECO:0000259" key="3">
    <source>
        <dbReference type="Pfam" id="PF13828"/>
    </source>
</evidence>
<dbReference type="Pfam" id="PF13845">
    <property type="entry name" value="Septum_form"/>
    <property type="match status" value="1"/>
</dbReference>
<dbReference type="Pfam" id="PF13828">
    <property type="entry name" value="DUF4190"/>
    <property type="match status" value="1"/>
</dbReference>
<dbReference type="Proteomes" id="UP000600026">
    <property type="component" value="Unassembled WGS sequence"/>
</dbReference>
<dbReference type="RefSeq" id="WP_051858883.1">
    <property type="nucleotide sequence ID" value="NZ_BNEE01000006.1"/>
</dbReference>
<feature type="domain" description="DUF4190" evidence="3">
    <location>
        <begin position="40"/>
        <end position="93"/>
    </location>
</feature>
<keyword evidence="2" id="KW-1133">Transmembrane helix</keyword>
<accession>A0A919LKK0</accession>
<evidence type="ECO:0000259" key="4">
    <source>
        <dbReference type="Pfam" id="PF13845"/>
    </source>
</evidence>
<dbReference type="OrthoDB" id="3628931at2"/>
<name>A0A919LKK0_9ACTN</name>
<evidence type="ECO:0000256" key="1">
    <source>
        <dbReference type="SAM" id="MobiDB-lite"/>
    </source>
</evidence>
<keyword evidence="2" id="KW-0812">Transmembrane</keyword>
<dbReference type="EMBL" id="BNEE01000006">
    <property type="protein sequence ID" value="GHI87619.1"/>
    <property type="molecule type" value="Genomic_DNA"/>
</dbReference>
<comment type="caution">
    <text evidence="5">The sequence shown here is derived from an EMBL/GenBank/DDBJ whole genome shotgun (WGS) entry which is preliminary data.</text>
</comment>
<keyword evidence="2" id="KW-0472">Membrane</keyword>
<feature type="transmembrane region" description="Helical" evidence="2">
    <location>
        <begin position="76"/>
        <end position="95"/>
    </location>
</feature>
<dbReference type="InterPro" id="IPR025241">
    <property type="entry name" value="DUF4190"/>
</dbReference>
<feature type="region of interest" description="Disordered" evidence="1">
    <location>
        <begin position="366"/>
        <end position="385"/>
    </location>
</feature>